<dbReference type="RefSeq" id="WP_406793035.1">
    <property type="nucleotide sequence ID" value="NZ_JBJHZX010000023.1"/>
</dbReference>
<dbReference type="Pfam" id="PF00989">
    <property type="entry name" value="PAS"/>
    <property type="match status" value="2"/>
</dbReference>
<evidence type="ECO:0000259" key="3">
    <source>
        <dbReference type="PROSITE" id="PS50887"/>
    </source>
</evidence>
<feature type="domain" description="PAS" evidence="1">
    <location>
        <begin position="37"/>
        <end position="95"/>
    </location>
</feature>
<dbReference type="Gene3D" id="3.30.450.20">
    <property type="entry name" value="PAS domain"/>
    <property type="match status" value="3"/>
</dbReference>
<dbReference type="InterPro" id="IPR000700">
    <property type="entry name" value="PAS-assoc_C"/>
</dbReference>
<dbReference type="PANTHER" id="PTHR43155">
    <property type="entry name" value="CYCLIC DI-GMP PHOSPHODIESTERASE PA4108-RELATED"/>
    <property type="match status" value="1"/>
</dbReference>
<dbReference type="PROSITE" id="PS50113">
    <property type="entry name" value="PAC"/>
    <property type="match status" value="1"/>
</dbReference>
<dbReference type="SUPFAM" id="SSF55073">
    <property type="entry name" value="Nucleotide cyclase"/>
    <property type="match status" value="1"/>
</dbReference>
<dbReference type="CDD" id="cd01949">
    <property type="entry name" value="GGDEF"/>
    <property type="match status" value="1"/>
</dbReference>
<dbReference type="SUPFAM" id="SSF109604">
    <property type="entry name" value="HD-domain/PDEase-like"/>
    <property type="match status" value="1"/>
</dbReference>
<dbReference type="InterPro" id="IPR043128">
    <property type="entry name" value="Rev_trsase/Diguanyl_cyclase"/>
</dbReference>
<dbReference type="PROSITE" id="PS50887">
    <property type="entry name" value="GGDEF"/>
    <property type="match status" value="1"/>
</dbReference>
<comment type="caution">
    <text evidence="6">The sequence shown here is derived from an EMBL/GenBank/DDBJ whole genome shotgun (WGS) entry which is preliminary data.</text>
</comment>
<protein>
    <submittedName>
        <fullName evidence="6">PAS domain S-box protein</fullName>
    </submittedName>
</protein>
<gene>
    <name evidence="6" type="ORF">ACJDU8_15380</name>
</gene>
<feature type="domain" description="GGDEF" evidence="3">
    <location>
        <begin position="443"/>
        <end position="572"/>
    </location>
</feature>
<keyword evidence="7" id="KW-1185">Reference proteome</keyword>
<dbReference type="Gene3D" id="3.30.70.270">
    <property type="match status" value="1"/>
</dbReference>
<dbReference type="InterPro" id="IPR013767">
    <property type="entry name" value="PAS_fold"/>
</dbReference>
<evidence type="ECO:0000259" key="4">
    <source>
        <dbReference type="PROSITE" id="PS51831"/>
    </source>
</evidence>
<evidence type="ECO:0000313" key="7">
    <source>
        <dbReference type="Proteomes" id="UP001623660"/>
    </source>
</evidence>
<dbReference type="PROSITE" id="PS50112">
    <property type="entry name" value="PAS"/>
    <property type="match status" value="2"/>
</dbReference>
<feature type="domain" description="PAS" evidence="1">
    <location>
        <begin position="161"/>
        <end position="232"/>
    </location>
</feature>
<dbReference type="InterPro" id="IPR000160">
    <property type="entry name" value="GGDEF_dom"/>
</dbReference>
<dbReference type="InterPro" id="IPR029787">
    <property type="entry name" value="Nucleotide_cyclase"/>
</dbReference>
<dbReference type="InterPro" id="IPR037522">
    <property type="entry name" value="HD_GYP_dom"/>
</dbReference>
<dbReference type="PROSITE" id="PS51831">
    <property type="entry name" value="HD"/>
    <property type="match status" value="1"/>
</dbReference>
<dbReference type="InterPro" id="IPR035965">
    <property type="entry name" value="PAS-like_dom_sf"/>
</dbReference>
<organism evidence="6 7">
    <name type="scientific">Candidatus Clostridium eludens</name>
    <dbReference type="NCBI Taxonomy" id="3381663"/>
    <lineage>
        <taxon>Bacteria</taxon>
        <taxon>Bacillati</taxon>
        <taxon>Bacillota</taxon>
        <taxon>Clostridia</taxon>
        <taxon>Eubacteriales</taxon>
        <taxon>Clostridiaceae</taxon>
        <taxon>Clostridium</taxon>
    </lineage>
</organism>
<evidence type="ECO:0000313" key="6">
    <source>
        <dbReference type="EMBL" id="MFL0196931.1"/>
    </source>
</evidence>
<dbReference type="Pfam" id="PF13487">
    <property type="entry name" value="HD_5"/>
    <property type="match status" value="1"/>
</dbReference>
<name>A0ABW8SMA2_9CLOT</name>
<evidence type="ECO:0000259" key="1">
    <source>
        <dbReference type="PROSITE" id="PS50112"/>
    </source>
</evidence>
<dbReference type="NCBIfam" id="TIGR00229">
    <property type="entry name" value="sensory_box"/>
    <property type="match status" value="3"/>
</dbReference>
<dbReference type="InterPro" id="IPR003607">
    <property type="entry name" value="HD/PDEase_dom"/>
</dbReference>
<feature type="domain" description="HD" evidence="4">
    <location>
        <begin position="586"/>
        <end position="708"/>
    </location>
</feature>
<dbReference type="Pfam" id="PF13426">
    <property type="entry name" value="PAS_9"/>
    <property type="match status" value="1"/>
</dbReference>
<dbReference type="EMBL" id="JBJHZX010000023">
    <property type="protein sequence ID" value="MFL0196931.1"/>
    <property type="molecule type" value="Genomic_DNA"/>
</dbReference>
<dbReference type="SMART" id="SM00267">
    <property type="entry name" value="GGDEF"/>
    <property type="match status" value="1"/>
</dbReference>
<evidence type="ECO:0000259" key="2">
    <source>
        <dbReference type="PROSITE" id="PS50113"/>
    </source>
</evidence>
<feature type="domain" description="HD-GYP" evidence="5">
    <location>
        <begin position="564"/>
        <end position="759"/>
    </location>
</feature>
<dbReference type="InterPro" id="IPR000014">
    <property type="entry name" value="PAS"/>
</dbReference>
<dbReference type="InterPro" id="IPR006674">
    <property type="entry name" value="HD_domain"/>
</dbReference>
<feature type="domain" description="PAC" evidence="2">
    <location>
        <begin position="232"/>
        <end position="285"/>
    </location>
</feature>
<reference evidence="6 7" key="1">
    <citation type="submission" date="2024-11" db="EMBL/GenBank/DDBJ databases">
        <authorList>
            <person name="Heng Y.C."/>
            <person name="Lim A.C.H."/>
            <person name="Lee J.K.Y."/>
            <person name="Kittelmann S."/>
        </authorList>
    </citation>
    <scope>NUCLEOTIDE SEQUENCE [LARGE SCALE GENOMIC DNA]</scope>
    <source>
        <strain evidence="6 7">WILCCON 0269</strain>
    </source>
</reference>
<dbReference type="SMART" id="SM00471">
    <property type="entry name" value="HDc"/>
    <property type="match status" value="1"/>
</dbReference>
<dbReference type="SMART" id="SM00091">
    <property type="entry name" value="PAS"/>
    <property type="match status" value="3"/>
</dbReference>
<accession>A0ABW8SMA2</accession>
<dbReference type="NCBIfam" id="TIGR00254">
    <property type="entry name" value="GGDEF"/>
    <property type="match status" value="1"/>
</dbReference>
<sequence>MNVALFVTIIGLSLIFSYINIKKDRELDKLNKKFKLQRMYFEELFKNSQDGIVILDNEDRIVNVNESFERIFQYKSEEIKGLSANDVIANSHIEDAFQFSNIIMHGGTVNSETKRKRKDGSLVDVNVIAFPFIFDTNQVGLCAMYKDIAYEKKSKQELHLQRLYFSQLLENSPEAICILDNEDRIIDVNPAFEKLFGYAKEELKNYYINDRIVQSEAIQEATDISQSVMNGNVMEYETFRMKKDKSLINVHILAHPILFEDKQIGVFGIYKDIAERKRWEEALKASEYTFRTLFESSSDAVIILENGKIIDCNTATIELLGYNSKMNIIGKSPYELSPEKQPDGNISKKKQDDILKRAVQNGKIKFEWWNQKIDGTLLSVEVMMTAILLNGKEVFHCMCRDISERKQMERTLKYLSYRDQLTGLYNRRFFQEELNRMDIQGSFPLTVVMADVNGLKLINDSFGHAVGDELLKKASEAMKKGCRSKDIIARLGGDEFVILMPQTDVYETEQVVSHIKSIVSKEKINSVYVDISFGYEAKRNKKEKIEEILKKAEDNMYKRKLFESPSVKRKALDSIIKTLYEKSKIEERHSYRVSELCKSMGRALGLPESEIEKLKIVGLLHDIGKIAVEENILNKKEKLTYDEWEEIKRHPEIGYRILSTVDGMSEIAQYILAHHEKWDGSGYPKSLKKEQIPLQSRIITIADTYDAMTSERSYRSALTEEIAIEELQKNSGIYFDPQLVGVFIEKVLNKPLLKWKSGNGLATNI</sequence>
<dbReference type="Gene3D" id="1.10.3210.10">
    <property type="entry name" value="Hypothetical protein af1432"/>
    <property type="match status" value="1"/>
</dbReference>
<dbReference type="Proteomes" id="UP001623660">
    <property type="component" value="Unassembled WGS sequence"/>
</dbReference>
<dbReference type="CDD" id="cd00130">
    <property type="entry name" value="PAS"/>
    <property type="match status" value="3"/>
</dbReference>
<dbReference type="CDD" id="cd00077">
    <property type="entry name" value="HDc"/>
    <property type="match status" value="1"/>
</dbReference>
<dbReference type="SUPFAM" id="SSF55785">
    <property type="entry name" value="PYP-like sensor domain (PAS domain)"/>
    <property type="match status" value="3"/>
</dbReference>
<dbReference type="PROSITE" id="PS51832">
    <property type="entry name" value="HD_GYP"/>
    <property type="match status" value="1"/>
</dbReference>
<dbReference type="Pfam" id="PF00990">
    <property type="entry name" value="GGDEF"/>
    <property type="match status" value="1"/>
</dbReference>
<evidence type="ECO:0000259" key="5">
    <source>
        <dbReference type="PROSITE" id="PS51832"/>
    </source>
</evidence>
<proteinExistence type="predicted"/>
<dbReference type="PANTHER" id="PTHR43155:SF2">
    <property type="entry name" value="CYCLIC DI-GMP PHOSPHODIESTERASE PA4108"/>
    <property type="match status" value="1"/>
</dbReference>